<proteinExistence type="predicted"/>
<evidence type="ECO:0000313" key="1">
    <source>
        <dbReference type="EMBL" id="MBC9812924.1"/>
    </source>
</evidence>
<dbReference type="InterPro" id="IPR012545">
    <property type="entry name" value="DUF1697"/>
</dbReference>
<dbReference type="Pfam" id="PF08002">
    <property type="entry name" value="DUF1697"/>
    <property type="match status" value="1"/>
</dbReference>
<dbReference type="PANTHER" id="PTHR36439:SF1">
    <property type="entry name" value="DUF1697 DOMAIN-CONTAINING PROTEIN"/>
    <property type="match status" value="1"/>
</dbReference>
<organism evidence="1 2">
    <name type="scientific">Taishania pollutisoli</name>
    <dbReference type="NCBI Taxonomy" id="2766479"/>
    <lineage>
        <taxon>Bacteria</taxon>
        <taxon>Pseudomonadati</taxon>
        <taxon>Bacteroidota</taxon>
        <taxon>Flavobacteriia</taxon>
        <taxon>Flavobacteriales</taxon>
        <taxon>Crocinitomicaceae</taxon>
        <taxon>Taishania</taxon>
    </lineage>
</organism>
<protein>
    <submittedName>
        <fullName evidence="1">DUF1697 domain-containing protein</fullName>
    </submittedName>
</protein>
<reference evidence="1" key="1">
    <citation type="submission" date="2020-09" db="EMBL/GenBank/DDBJ databases">
        <title>Taishania pollutisoli gen. nov., sp. nov., Isolated from Tetrabromobisphenol A-Contaminated Soil.</title>
        <authorList>
            <person name="Chen Q."/>
        </authorList>
    </citation>
    <scope>NUCLEOTIDE SEQUENCE</scope>
    <source>
        <strain evidence="1">CZZ-1</strain>
    </source>
</reference>
<evidence type="ECO:0000313" key="2">
    <source>
        <dbReference type="Proteomes" id="UP000652681"/>
    </source>
</evidence>
<name>A0A8J6TTJ2_9FLAO</name>
<dbReference type="SUPFAM" id="SSF160379">
    <property type="entry name" value="SP0830-like"/>
    <property type="match status" value="1"/>
</dbReference>
<dbReference type="AlphaFoldDB" id="A0A8J6TTJ2"/>
<comment type="caution">
    <text evidence="1">The sequence shown here is derived from an EMBL/GenBank/DDBJ whole genome shotgun (WGS) entry which is preliminary data.</text>
</comment>
<sequence length="177" mass="19688">MKTKRYIALLRGINVGGNHKVPMSQLSEAMGQLGFSNILTLLNTGNVIFEAPEKNASEAVIERHLQDVFGFPIPVILRTFDELSELVETDPFKGIAVTKDTRLYVTFLKSKPTMQLPLPYISADESFQIIFVSNTAVLSVLDLSIGKTVKGMDDLEKLFGKEVTTRNWNTVVKLANK</sequence>
<dbReference type="Proteomes" id="UP000652681">
    <property type="component" value="Unassembled WGS sequence"/>
</dbReference>
<dbReference type="Gene3D" id="3.30.70.1280">
    <property type="entry name" value="SP0830-like domains"/>
    <property type="match status" value="1"/>
</dbReference>
<keyword evidence="2" id="KW-1185">Reference proteome</keyword>
<accession>A0A8J6TTJ2</accession>
<dbReference type="PIRSF" id="PIRSF008502">
    <property type="entry name" value="UCP008502"/>
    <property type="match status" value="1"/>
</dbReference>
<dbReference type="EMBL" id="JACVEL010000006">
    <property type="protein sequence ID" value="MBC9812924.1"/>
    <property type="molecule type" value="Genomic_DNA"/>
</dbReference>
<dbReference type="PANTHER" id="PTHR36439">
    <property type="entry name" value="BLL4334 PROTEIN"/>
    <property type="match status" value="1"/>
</dbReference>
<dbReference type="RefSeq" id="WP_216714269.1">
    <property type="nucleotide sequence ID" value="NZ_JACVEL010000006.1"/>
</dbReference>
<gene>
    <name evidence="1" type="ORF">H9Y05_10625</name>
</gene>